<proteinExistence type="predicted"/>
<dbReference type="EMBL" id="JXTB01000034">
    <property type="protein sequence ID" value="PON73359.1"/>
    <property type="molecule type" value="Genomic_DNA"/>
</dbReference>
<evidence type="ECO:0000313" key="1">
    <source>
        <dbReference type="EMBL" id="PON73359.1"/>
    </source>
</evidence>
<dbReference type="AlphaFoldDB" id="A0A2P5DJ99"/>
<comment type="caution">
    <text evidence="1">The sequence shown here is derived from an EMBL/GenBank/DDBJ whole genome shotgun (WGS) entry which is preliminary data.</text>
</comment>
<protein>
    <submittedName>
        <fullName evidence="1">Uncharacterized protein</fullName>
    </submittedName>
</protein>
<reference evidence="2" key="1">
    <citation type="submission" date="2016-06" db="EMBL/GenBank/DDBJ databases">
        <title>Parallel loss of symbiosis genes in relatives of nitrogen-fixing non-legume Parasponia.</title>
        <authorList>
            <person name="Van Velzen R."/>
            <person name="Holmer R."/>
            <person name="Bu F."/>
            <person name="Rutten L."/>
            <person name="Van Zeijl A."/>
            <person name="Liu W."/>
            <person name="Santuari L."/>
            <person name="Cao Q."/>
            <person name="Sharma T."/>
            <person name="Shen D."/>
            <person name="Roswanjaya Y."/>
            <person name="Wardhani T."/>
            <person name="Kalhor M.S."/>
            <person name="Jansen J."/>
            <person name="Van den Hoogen J."/>
            <person name="Gungor B."/>
            <person name="Hartog M."/>
            <person name="Hontelez J."/>
            <person name="Verver J."/>
            <person name="Yang W.-C."/>
            <person name="Schijlen E."/>
            <person name="Repin R."/>
            <person name="Schilthuizen M."/>
            <person name="Schranz E."/>
            <person name="Heidstra R."/>
            <person name="Miyata K."/>
            <person name="Fedorova E."/>
            <person name="Kohlen W."/>
            <person name="Bisseling T."/>
            <person name="Smit S."/>
            <person name="Geurts R."/>
        </authorList>
    </citation>
    <scope>NUCLEOTIDE SEQUENCE [LARGE SCALE GENOMIC DNA]</scope>
    <source>
        <strain evidence="2">cv. WU1-14</strain>
    </source>
</reference>
<feature type="non-terminal residue" evidence="1">
    <location>
        <position position="1"/>
    </location>
</feature>
<keyword evidence="2" id="KW-1185">Reference proteome</keyword>
<name>A0A2P5DJ99_PARAD</name>
<accession>A0A2P5DJ99</accession>
<gene>
    <name evidence="1" type="ORF">PanWU01x14_058630</name>
</gene>
<dbReference type="Proteomes" id="UP000237105">
    <property type="component" value="Unassembled WGS sequence"/>
</dbReference>
<evidence type="ECO:0000313" key="2">
    <source>
        <dbReference type="Proteomes" id="UP000237105"/>
    </source>
</evidence>
<organism evidence="1 2">
    <name type="scientific">Parasponia andersonii</name>
    <name type="common">Sponia andersonii</name>
    <dbReference type="NCBI Taxonomy" id="3476"/>
    <lineage>
        <taxon>Eukaryota</taxon>
        <taxon>Viridiplantae</taxon>
        <taxon>Streptophyta</taxon>
        <taxon>Embryophyta</taxon>
        <taxon>Tracheophyta</taxon>
        <taxon>Spermatophyta</taxon>
        <taxon>Magnoliopsida</taxon>
        <taxon>eudicotyledons</taxon>
        <taxon>Gunneridae</taxon>
        <taxon>Pentapetalae</taxon>
        <taxon>rosids</taxon>
        <taxon>fabids</taxon>
        <taxon>Rosales</taxon>
        <taxon>Cannabaceae</taxon>
        <taxon>Parasponia</taxon>
    </lineage>
</organism>
<sequence length="57" mass="6320">PEDYLFRGRDGLKVVNNHYFYLIPSSTISVDKVLNLVSAFSLGYFGVEKPSVAVALI</sequence>